<dbReference type="Pfam" id="PF03808">
    <property type="entry name" value="Glyco_tran_WecG"/>
    <property type="match status" value="1"/>
</dbReference>
<evidence type="ECO:0000256" key="2">
    <source>
        <dbReference type="ARBA" id="ARBA00022679"/>
    </source>
</evidence>
<dbReference type="EMBL" id="LT670844">
    <property type="protein sequence ID" value="SHJ44256.1"/>
    <property type="molecule type" value="Genomic_DNA"/>
</dbReference>
<protein>
    <submittedName>
        <fullName evidence="3">N-acetylglucosaminyldiphosphoundecaprenol N-acetyl-beta-D-mannosaminyltransferase</fullName>
    </submittedName>
</protein>
<proteinExistence type="predicted"/>
<sequence>MEVPPMSAVVRLHTDRGEVLGVNVCAIAMDDAIATLERWISEGCREYVCVTDVHAVMECRRDPLLRKIYNEAGMVTPDGVPVVYFLRLIGKKRTQRVYGPDLMREMTAVSGRRGYRQFYYGGDVGVAEKLKEALVGFVPGLQVAGTFCPPFRKMTPAEDRAAVDAINAARPHIVWVGLGAPKQERWMAEHLGRIDAPVMIGVGAAFDFLSGTKRQAPQWMQRHALEWLFRLCSEPRRLWRRYAYIVPGFAFLAVGELMRRAIRPSEDAPSGSPSWK</sequence>
<gene>
    <name evidence="3" type="ORF">SAMN05444159_0629</name>
</gene>
<evidence type="ECO:0000256" key="1">
    <source>
        <dbReference type="ARBA" id="ARBA00022676"/>
    </source>
</evidence>
<dbReference type="InterPro" id="IPR004629">
    <property type="entry name" value="WecG_TagA_CpsF"/>
</dbReference>
<dbReference type="CDD" id="cd06533">
    <property type="entry name" value="Glyco_transf_WecG_TagA"/>
    <property type="match status" value="1"/>
</dbReference>
<dbReference type="PANTHER" id="PTHR34136:SF1">
    <property type="entry name" value="UDP-N-ACETYL-D-MANNOSAMINURONIC ACID TRANSFERASE"/>
    <property type="match status" value="1"/>
</dbReference>
<accession>A0A1M6JBZ0</accession>
<evidence type="ECO:0000313" key="3">
    <source>
        <dbReference type="EMBL" id="SHJ44256.1"/>
    </source>
</evidence>
<dbReference type="GO" id="GO:0016758">
    <property type="term" value="F:hexosyltransferase activity"/>
    <property type="evidence" value="ECO:0007669"/>
    <property type="project" value="TreeGrafter"/>
</dbReference>
<evidence type="ECO:0000313" key="4">
    <source>
        <dbReference type="Proteomes" id="UP000189935"/>
    </source>
</evidence>
<dbReference type="PANTHER" id="PTHR34136">
    <property type="match status" value="1"/>
</dbReference>
<keyword evidence="1" id="KW-0328">Glycosyltransferase</keyword>
<dbReference type="NCBIfam" id="TIGR00696">
    <property type="entry name" value="wecG_tagA_cpsF"/>
    <property type="match status" value="1"/>
</dbReference>
<keyword evidence="2 3" id="KW-0808">Transferase</keyword>
<reference evidence="3 4" key="1">
    <citation type="submission" date="2016-11" db="EMBL/GenBank/DDBJ databases">
        <authorList>
            <person name="Jaros S."/>
            <person name="Januszkiewicz K."/>
            <person name="Wedrychowicz H."/>
        </authorList>
    </citation>
    <scope>NUCLEOTIDE SEQUENCE [LARGE SCALE GENOMIC DNA]</scope>
    <source>
        <strain evidence="3 4">GAS499</strain>
    </source>
</reference>
<organism evidence="3 4">
    <name type="scientific">Bradyrhizobium lablabi</name>
    <dbReference type="NCBI Taxonomy" id="722472"/>
    <lineage>
        <taxon>Bacteria</taxon>
        <taxon>Pseudomonadati</taxon>
        <taxon>Pseudomonadota</taxon>
        <taxon>Alphaproteobacteria</taxon>
        <taxon>Hyphomicrobiales</taxon>
        <taxon>Nitrobacteraceae</taxon>
        <taxon>Bradyrhizobium</taxon>
    </lineage>
</organism>
<dbReference type="AlphaFoldDB" id="A0A1M6JBZ0"/>
<name>A0A1M6JBZ0_9BRAD</name>
<dbReference type="Proteomes" id="UP000189935">
    <property type="component" value="Chromosome I"/>
</dbReference>